<dbReference type="OrthoDB" id="645138at2"/>
<dbReference type="EMBL" id="RBLC01000001">
    <property type="protein sequence ID" value="RKS26179.1"/>
    <property type="molecule type" value="Genomic_DNA"/>
</dbReference>
<proteinExistence type="predicted"/>
<name>A0A495MP80_9FLAO</name>
<dbReference type="AlphaFoldDB" id="A0A495MP80"/>
<evidence type="ECO:0000313" key="2">
    <source>
        <dbReference type="Proteomes" id="UP000277579"/>
    </source>
</evidence>
<reference evidence="1 2" key="1">
    <citation type="submission" date="2018-10" db="EMBL/GenBank/DDBJ databases">
        <title>Genomic Encyclopedia of Archaeal and Bacterial Type Strains, Phase II (KMG-II): from individual species to whole genera.</title>
        <authorList>
            <person name="Goeker M."/>
        </authorList>
    </citation>
    <scope>NUCLEOTIDE SEQUENCE [LARGE SCALE GENOMIC DNA]</scope>
    <source>
        <strain evidence="1 2">DSM 29537</strain>
    </source>
</reference>
<sequence length="249" mass="26757">MAKQDGILKIEGTLESLTFYKSTDGYRVRKKGGVSRNRILHDPAFIRTRENVSEFGECATAGKLFRQAARSLISRAKDGKLTSRLTSVLSKVKNNDLVSPRGQRSVAKGLETAQGKSLLKGFDFNGKATMDSVLRSDKALDTATGAISFSGFKASEHLSSPSGATHYSMQAAVLQIDLTGKTYGLSASEIQNAALAPEAAHFSLEPPGLPAGNGVLIYLLLIEFFQEVNGVQYPLKNGSHNVLHVLETA</sequence>
<dbReference type="Proteomes" id="UP000277579">
    <property type="component" value="Unassembled WGS sequence"/>
</dbReference>
<keyword evidence="2" id="KW-1185">Reference proteome</keyword>
<protein>
    <submittedName>
        <fullName evidence="1">Uncharacterized protein</fullName>
    </submittedName>
</protein>
<evidence type="ECO:0000313" key="1">
    <source>
        <dbReference type="EMBL" id="RKS26179.1"/>
    </source>
</evidence>
<gene>
    <name evidence="1" type="ORF">CLV94_1235</name>
</gene>
<organism evidence="1 2">
    <name type="scientific">Flavobacterium endophyticum</name>
    <dbReference type="NCBI Taxonomy" id="1540163"/>
    <lineage>
        <taxon>Bacteria</taxon>
        <taxon>Pseudomonadati</taxon>
        <taxon>Bacteroidota</taxon>
        <taxon>Flavobacteriia</taxon>
        <taxon>Flavobacteriales</taxon>
        <taxon>Flavobacteriaceae</taxon>
        <taxon>Flavobacterium</taxon>
    </lineage>
</organism>
<accession>A0A495MP80</accession>
<dbReference type="RefSeq" id="WP_121375525.1">
    <property type="nucleotide sequence ID" value="NZ_RBLC01000001.1"/>
</dbReference>
<comment type="caution">
    <text evidence="1">The sequence shown here is derived from an EMBL/GenBank/DDBJ whole genome shotgun (WGS) entry which is preliminary data.</text>
</comment>